<dbReference type="RefSeq" id="XP_033522711.1">
    <property type="nucleotide sequence ID" value="XM_033672438.1"/>
</dbReference>
<dbReference type="PROSITE" id="PS51212">
    <property type="entry name" value="WSC"/>
    <property type="match status" value="1"/>
</dbReference>
<evidence type="ECO:0000259" key="2">
    <source>
        <dbReference type="PROSITE" id="PS51212"/>
    </source>
</evidence>
<dbReference type="PANTHER" id="PTHR43662:SF12">
    <property type="entry name" value="DUF1996 DOMAIN-CONTAINING PROTEIN-RELATED"/>
    <property type="match status" value="1"/>
</dbReference>
<sequence>MKTSTFLSLVVLARQVTSTRYPELQWDPDTAKDCVEWYNNGDGVTCDAVRDLIPITPEQFHKWNPSVGLDCKPWNYQSYCIATAERLNNTPKQTTPSSTIATTTTSAFTLGPSPTAWTDRGCYVEDTELPLLDQNISPIGGVAFLTILACKNSCYLHAYSFAGVQEGNQCWCGSSIRGELAKNQTDCNIPCSGNEEISCGGKGLLNIFQAEKNETSASTTTTSTSTGVQVASASLSKTSEIATLRWR</sequence>
<organism evidence="3 4">
    <name type="scientific">Dothidotthia symphoricarpi CBS 119687</name>
    <dbReference type="NCBI Taxonomy" id="1392245"/>
    <lineage>
        <taxon>Eukaryota</taxon>
        <taxon>Fungi</taxon>
        <taxon>Dikarya</taxon>
        <taxon>Ascomycota</taxon>
        <taxon>Pezizomycotina</taxon>
        <taxon>Dothideomycetes</taxon>
        <taxon>Pleosporomycetidae</taxon>
        <taxon>Pleosporales</taxon>
        <taxon>Dothidotthiaceae</taxon>
        <taxon>Dothidotthia</taxon>
    </lineage>
</organism>
<accession>A0A6A6A8M4</accession>
<feature type="domain" description="WSC" evidence="2">
    <location>
        <begin position="116"/>
        <end position="211"/>
    </location>
</feature>
<dbReference type="AlphaFoldDB" id="A0A6A6A8M4"/>
<dbReference type="EMBL" id="ML977508">
    <property type="protein sequence ID" value="KAF2128322.1"/>
    <property type="molecule type" value="Genomic_DNA"/>
</dbReference>
<feature type="chain" id="PRO_5025439676" description="WSC domain-containing protein" evidence="1">
    <location>
        <begin position="19"/>
        <end position="247"/>
    </location>
</feature>
<dbReference type="InterPro" id="IPR002889">
    <property type="entry name" value="WSC_carb-bd"/>
</dbReference>
<evidence type="ECO:0000313" key="3">
    <source>
        <dbReference type="EMBL" id="KAF2128322.1"/>
    </source>
</evidence>
<dbReference type="OrthoDB" id="2019572at2759"/>
<evidence type="ECO:0000256" key="1">
    <source>
        <dbReference type="SAM" id="SignalP"/>
    </source>
</evidence>
<name>A0A6A6A8M4_9PLEO</name>
<dbReference type="SMART" id="SM00321">
    <property type="entry name" value="WSC"/>
    <property type="match status" value="1"/>
</dbReference>
<dbReference type="PANTHER" id="PTHR43662">
    <property type="match status" value="1"/>
</dbReference>
<reference evidence="3" key="1">
    <citation type="journal article" date="2020" name="Stud. Mycol.">
        <title>101 Dothideomycetes genomes: a test case for predicting lifestyles and emergence of pathogens.</title>
        <authorList>
            <person name="Haridas S."/>
            <person name="Albert R."/>
            <person name="Binder M."/>
            <person name="Bloem J."/>
            <person name="Labutti K."/>
            <person name="Salamov A."/>
            <person name="Andreopoulos B."/>
            <person name="Baker S."/>
            <person name="Barry K."/>
            <person name="Bills G."/>
            <person name="Bluhm B."/>
            <person name="Cannon C."/>
            <person name="Castanera R."/>
            <person name="Culley D."/>
            <person name="Daum C."/>
            <person name="Ezra D."/>
            <person name="Gonzalez J."/>
            <person name="Henrissat B."/>
            <person name="Kuo A."/>
            <person name="Liang C."/>
            <person name="Lipzen A."/>
            <person name="Lutzoni F."/>
            <person name="Magnuson J."/>
            <person name="Mondo S."/>
            <person name="Nolan M."/>
            <person name="Ohm R."/>
            <person name="Pangilinan J."/>
            <person name="Park H.-J."/>
            <person name="Ramirez L."/>
            <person name="Alfaro M."/>
            <person name="Sun H."/>
            <person name="Tritt A."/>
            <person name="Yoshinaga Y."/>
            <person name="Zwiers L.-H."/>
            <person name="Turgeon B."/>
            <person name="Goodwin S."/>
            <person name="Spatafora J."/>
            <person name="Crous P."/>
            <person name="Grigoriev I."/>
        </authorList>
    </citation>
    <scope>NUCLEOTIDE SEQUENCE</scope>
    <source>
        <strain evidence="3">CBS 119687</strain>
    </source>
</reference>
<dbReference type="Proteomes" id="UP000799771">
    <property type="component" value="Unassembled WGS sequence"/>
</dbReference>
<evidence type="ECO:0000313" key="4">
    <source>
        <dbReference type="Proteomes" id="UP000799771"/>
    </source>
</evidence>
<gene>
    <name evidence="3" type="ORF">P153DRAFT_423570</name>
</gene>
<feature type="signal peptide" evidence="1">
    <location>
        <begin position="1"/>
        <end position="18"/>
    </location>
</feature>
<proteinExistence type="predicted"/>
<dbReference type="Pfam" id="PF01822">
    <property type="entry name" value="WSC"/>
    <property type="match status" value="1"/>
</dbReference>
<keyword evidence="1" id="KW-0732">Signal</keyword>
<protein>
    <recommendedName>
        <fullName evidence="2">WSC domain-containing protein</fullName>
    </recommendedName>
</protein>
<keyword evidence="4" id="KW-1185">Reference proteome</keyword>
<dbReference type="GeneID" id="54412870"/>